<proteinExistence type="predicted"/>
<keyword evidence="3" id="KW-1185">Reference proteome</keyword>
<accession>A0A1G7AKE7</accession>
<dbReference type="Proteomes" id="UP000199603">
    <property type="component" value="Unassembled WGS sequence"/>
</dbReference>
<organism evidence="2 3">
    <name type="scientific">Aquimonas voraii</name>
    <dbReference type="NCBI Taxonomy" id="265719"/>
    <lineage>
        <taxon>Bacteria</taxon>
        <taxon>Pseudomonadati</taxon>
        <taxon>Pseudomonadota</taxon>
        <taxon>Gammaproteobacteria</taxon>
        <taxon>Lysobacterales</taxon>
        <taxon>Lysobacteraceae</taxon>
        <taxon>Aquimonas</taxon>
    </lineage>
</organism>
<dbReference type="RefSeq" id="WP_091246295.1">
    <property type="nucleotide sequence ID" value="NZ_FNAG01000033.1"/>
</dbReference>
<name>A0A1G7AKE7_9GAMM</name>
<feature type="signal peptide" evidence="1">
    <location>
        <begin position="1"/>
        <end position="34"/>
    </location>
</feature>
<gene>
    <name evidence="2" type="ORF">SAMN04488509_1332</name>
</gene>
<dbReference type="AlphaFoldDB" id="A0A1G7AKE7"/>
<evidence type="ECO:0000256" key="1">
    <source>
        <dbReference type="SAM" id="SignalP"/>
    </source>
</evidence>
<evidence type="ECO:0000313" key="2">
    <source>
        <dbReference type="EMBL" id="SDE15262.1"/>
    </source>
</evidence>
<reference evidence="2 3" key="1">
    <citation type="submission" date="2016-10" db="EMBL/GenBank/DDBJ databases">
        <authorList>
            <person name="de Groot N.N."/>
        </authorList>
    </citation>
    <scope>NUCLEOTIDE SEQUENCE [LARGE SCALE GENOMIC DNA]</scope>
    <source>
        <strain evidence="2 3">DSM 16957</strain>
    </source>
</reference>
<dbReference type="EMBL" id="FNAG01000033">
    <property type="protein sequence ID" value="SDE15262.1"/>
    <property type="molecule type" value="Genomic_DNA"/>
</dbReference>
<protein>
    <submittedName>
        <fullName evidence="2">Uncharacterized protein</fullName>
    </submittedName>
</protein>
<feature type="chain" id="PRO_5011517592" evidence="1">
    <location>
        <begin position="35"/>
        <end position="138"/>
    </location>
</feature>
<sequence>MTAPTLPIANPCRPARLRTLALAVLALNSLNLSAALASAAEDEDAREDRIWAVASALATADAVREHCPTLKVDDGVESRLIASTGLDRTALTAHESYQDQAAAEAWVRDYAGDRTWMACDNAMSTHEDIAPGLVTRRR</sequence>
<keyword evidence="1" id="KW-0732">Signal</keyword>
<evidence type="ECO:0000313" key="3">
    <source>
        <dbReference type="Proteomes" id="UP000199603"/>
    </source>
</evidence>